<sequence>MVHGDTFQPSVEPSSSRSLLNTPPPPYKDAGTSPLVVTETTTRTEVVTTTTTHFFSLPIWRRRAQPSSSRPNSTYESKSTRPSSIYDPSSLTVCEDGALIPQSGLPRSGSLMLEKALPPIPPPQPHTSVDFPVSSRSLPSLPSSTESNGSRPPRSFPQSPNKSPGLYSFPSHSQTALAQASLGLTLSHILPSDSSSTTEVNTIAFVTSPASPTDAAPPPLRLRHKSSQKLKSNPTASKLSIEDGDERRRTRGFSFGPASFLNFTPEAKSKGKDKTVETPIDDQPIPRTLSRKGSFWSRKKSLTSADDLPRPTTNVLDLPPLPPVQPLSPFNVNLDLPLSSGPPTLQSLSIPAPPRGLSRSLSERTSPKYAEQSPIMAHSPLTST</sequence>
<keyword evidence="2" id="KW-1185">Reference proteome</keyword>
<reference evidence="1 2" key="1">
    <citation type="journal article" date="2019" name="Nat. Ecol. Evol.">
        <title>Megaphylogeny resolves global patterns of mushroom evolution.</title>
        <authorList>
            <person name="Varga T."/>
            <person name="Krizsan K."/>
            <person name="Foldi C."/>
            <person name="Dima B."/>
            <person name="Sanchez-Garcia M."/>
            <person name="Sanchez-Ramirez S."/>
            <person name="Szollosi G.J."/>
            <person name="Szarkandi J.G."/>
            <person name="Papp V."/>
            <person name="Albert L."/>
            <person name="Andreopoulos W."/>
            <person name="Angelini C."/>
            <person name="Antonin V."/>
            <person name="Barry K.W."/>
            <person name="Bougher N.L."/>
            <person name="Buchanan P."/>
            <person name="Buyck B."/>
            <person name="Bense V."/>
            <person name="Catcheside P."/>
            <person name="Chovatia M."/>
            <person name="Cooper J."/>
            <person name="Damon W."/>
            <person name="Desjardin D."/>
            <person name="Finy P."/>
            <person name="Geml J."/>
            <person name="Haridas S."/>
            <person name="Hughes K."/>
            <person name="Justo A."/>
            <person name="Karasinski D."/>
            <person name="Kautmanova I."/>
            <person name="Kiss B."/>
            <person name="Kocsube S."/>
            <person name="Kotiranta H."/>
            <person name="LaButti K.M."/>
            <person name="Lechner B.E."/>
            <person name="Liimatainen K."/>
            <person name="Lipzen A."/>
            <person name="Lukacs Z."/>
            <person name="Mihaltcheva S."/>
            <person name="Morgado L.N."/>
            <person name="Niskanen T."/>
            <person name="Noordeloos M.E."/>
            <person name="Ohm R.A."/>
            <person name="Ortiz-Santana B."/>
            <person name="Ovrebo C."/>
            <person name="Racz N."/>
            <person name="Riley R."/>
            <person name="Savchenko A."/>
            <person name="Shiryaev A."/>
            <person name="Soop K."/>
            <person name="Spirin V."/>
            <person name="Szebenyi C."/>
            <person name="Tomsovsky M."/>
            <person name="Tulloss R.E."/>
            <person name="Uehling J."/>
            <person name="Grigoriev I.V."/>
            <person name="Vagvolgyi C."/>
            <person name="Papp T."/>
            <person name="Martin F.M."/>
            <person name="Miettinen O."/>
            <person name="Hibbett D.S."/>
            <person name="Nagy L.G."/>
        </authorList>
    </citation>
    <scope>NUCLEOTIDE SEQUENCE [LARGE SCALE GENOMIC DNA]</scope>
    <source>
        <strain evidence="1 2">NL-1719</strain>
    </source>
</reference>
<name>A0ACD3BFY3_9AGAR</name>
<accession>A0ACD3BFY3</accession>
<protein>
    <submittedName>
        <fullName evidence="1">Uncharacterized protein</fullName>
    </submittedName>
</protein>
<evidence type="ECO:0000313" key="2">
    <source>
        <dbReference type="Proteomes" id="UP000308600"/>
    </source>
</evidence>
<gene>
    <name evidence="1" type="ORF">BDN72DRAFT_19064</name>
</gene>
<dbReference type="EMBL" id="ML208259">
    <property type="protein sequence ID" value="TFK76944.1"/>
    <property type="molecule type" value="Genomic_DNA"/>
</dbReference>
<organism evidence="1 2">
    <name type="scientific">Pluteus cervinus</name>
    <dbReference type="NCBI Taxonomy" id="181527"/>
    <lineage>
        <taxon>Eukaryota</taxon>
        <taxon>Fungi</taxon>
        <taxon>Dikarya</taxon>
        <taxon>Basidiomycota</taxon>
        <taxon>Agaricomycotina</taxon>
        <taxon>Agaricomycetes</taxon>
        <taxon>Agaricomycetidae</taxon>
        <taxon>Agaricales</taxon>
        <taxon>Pluteineae</taxon>
        <taxon>Pluteaceae</taxon>
        <taxon>Pluteus</taxon>
    </lineage>
</organism>
<dbReference type="Proteomes" id="UP000308600">
    <property type="component" value="Unassembled WGS sequence"/>
</dbReference>
<evidence type="ECO:0000313" key="1">
    <source>
        <dbReference type="EMBL" id="TFK76944.1"/>
    </source>
</evidence>
<proteinExistence type="predicted"/>